<dbReference type="PANTHER" id="PTHR33359">
    <property type="entry name" value="MOLYBDOPTERIN SYNTHASE SULFUR CARRIER SUBUNIT"/>
    <property type="match status" value="1"/>
</dbReference>
<evidence type="ECO:0000256" key="1">
    <source>
        <dbReference type="ARBA" id="ARBA00022741"/>
    </source>
</evidence>
<dbReference type="InterPro" id="IPR003749">
    <property type="entry name" value="ThiS/MoaD-like"/>
</dbReference>
<keyword evidence="5" id="KW-1185">Reference proteome</keyword>
<dbReference type="GO" id="GO:0000166">
    <property type="term" value="F:nucleotide binding"/>
    <property type="evidence" value="ECO:0007669"/>
    <property type="project" value="UniProtKB-KW"/>
</dbReference>
<dbReference type="GO" id="GO:1990133">
    <property type="term" value="C:molybdopterin adenylyltransferase complex"/>
    <property type="evidence" value="ECO:0007669"/>
    <property type="project" value="TreeGrafter"/>
</dbReference>
<evidence type="ECO:0000256" key="3">
    <source>
        <dbReference type="ARBA" id="ARBA00024247"/>
    </source>
</evidence>
<dbReference type="CDD" id="cd00754">
    <property type="entry name" value="Ubl_MoaD"/>
    <property type="match status" value="1"/>
</dbReference>
<name>A0A5B9MDB1_9BACT</name>
<accession>A0A5B9MDB1</accession>
<dbReference type="AlphaFoldDB" id="A0A5B9MDB1"/>
<dbReference type="InterPro" id="IPR016155">
    <property type="entry name" value="Mopterin_synth/thiamin_S_b"/>
</dbReference>
<evidence type="ECO:0000313" key="4">
    <source>
        <dbReference type="EMBL" id="QEF97237.1"/>
    </source>
</evidence>
<dbReference type="InterPro" id="IPR012675">
    <property type="entry name" value="Beta-grasp_dom_sf"/>
</dbReference>
<organism evidence="4 5">
    <name type="scientific">Stieleria maiorica</name>
    <dbReference type="NCBI Taxonomy" id="2795974"/>
    <lineage>
        <taxon>Bacteria</taxon>
        <taxon>Pseudomonadati</taxon>
        <taxon>Planctomycetota</taxon>
        <taxon>Planctomycetia</taxon>
        <taxon>Pirellulales</taxon>
        <taxon>Pirellulaceae</taxon>
        <taxon>Stieleria</taxon>
    </lineage>
</organism>
<comment type="similarity">
    <text evidence="2">Belongs to the MoaD family.</text>
</comment>
<dbReference type="KEGG" id="smam:Mal15_12750"/>
<evidence type="ECO:0000313" key="5">
    <source>
        <dbReference type="Proteomes" id="UP000321353"/>
    </source>
</evidence>
<dbReference type="GO" id="GO:0006777">
    <property type="term" value="P:Mo-molybdopterin cofactor biosynthetic process"/>
    <property type="evidence" value="ECO:0007669"/>
    <property type="project" value="InterPro"/>
</dbReference>
<evidence type="ECO:0000256" key="2">
    <source>
        <dbReference type="ARBA" id="ARBA00024200"/>
    </source>
</evidence>
<gene>
    <name evidence="4" type="primary">moaD</name>
    <name evidence="4" type="ORF">Mal15_12750</name>
</gene>
<dbReference type="Pfam" id="PF02597">
    <property type="entry name" value="ThiS"/>
    <property type="match status" value="1"/>
</dbReference>
<keyword evidence="1" id="KW-0547">Nucleotide-binding</keyword>
<dbReference type="PANTHER" id="PTHR33359:SF1">
    <property type="entry name" value="MOLYBDOPTERIN SYNTHASE SULFUR CARRIER SUBUNIT"/>
    <property type="match status" value="1"/>
</dbReference>
<sequence length="86" mass="8523">MSATVSMQILLFAGVRDAAGCDVVEVTVDPPATAAMLIDAVAAQVPAAAPLIGVSRLAVDGRYVAGDHIVEPGDAELALIPPVSGG</sequence>
<dbReference type="Proteomes" id="UP000321353">
    <property type="component" value="Chromosome"/>
</dbReference>
<dbReference type="InterPro" id="IPR044672">
    <property type="entry name" value="MOCS2A"/>
</dbReference>
<dbReference type="Gene3D" id="3.10.20.30">
    <property type="match status" value="1"/>
</dbReference>
<dbReference type="UniPathway" id="UPA00344"/>
<protein>
    <recommendedName>
        <fullName evidence="3">Molybdopterin synthase sulfur carrier subunit</fullName>
    </recommendedName>
</protein>
<proteinExistence type="inferred from homology"/>
<dbReference type="EMBL" id="CP036264">
    <property type="protein sequence ID" value="QEF97237.1"/>
    <property type="molecule type" value="Genomic_DNA"/>
</dbReference>
<dbReference type="SUPFAM" id="SSF54285">
    <property type="entry name" value="MoaD/ThiS"/>
    <property type="match status" value="1"/>
</dbReference>
<dbReference type="RefSeq" id="WP_147866945.1">
    <property type="nucleotide sequence ID" value="NZ_CP036264.1"/>
</dbReference>
<reference evidence="4 5" key="1">
    <citation type="submission" date="2019-02" db="EMBL/GenBank/DDBJ databases">
        <title>Planctomycetal bacteria perform biofilm scaping via a novel small molecule.</title>
        <authorList>
            <person name="Jeske O."/>
            <person name="Boedeker C."/>
            <person name="Wiegand S."/>
            <person name="Breitling P."/>
            <person name="Kallscheuer N."/>
            <person name="Jogler M."/>
            <person name="Rohde M."/>
            <person name="Petersen J."/>
            <person name="Medema M.H."/>
            <person name="Surup F."/>
            <person name="Jogler C."/>
        </authorList>
    </citation>
    <scope>NUCLEOTIDE SEQUENCE [LARGE SCALE GENOMIC DNA]</scope>
    <source>
        <strain evidence="4 5">Mal15</strain>
    </source>
</reference>